<organism evidence="2 3">
    <name type="scientific">Mycolicibacterium sphagni</name>
    <dbReference type="NCBI Taxonomy" id="1786"/>
    <lineage>
        <taxon>Bacteria</taxon>
        <taxon>Bacillati</taxon>
        <taxon>Actinomycetota</taxon>
        <taxon>Actinomycetes</taxon>
        <taxon>Mycobacteriales</taxon>
        <taxon>Mycobacteriaceae</taxon>
        <taxon>Mycolicibacterium</taxon>
    </lineage>
</organism>
<proteinExistence type="predicted"/>
<feature type="compositionally biased region" description="Low complexity" evidence="1">
    <location>
        <begin position="81"/>
        <end position="100"/>
    </location>
</feature>
<reference evidence="2 3" key="1">
    <citation type="submission" date="2019-05" db="EMBL/GenBank/DDBJ databases">
        <title>Mycolicibacterium sphagni ENV482 genome assembly.</title>
        <authorList>
            <person name="Chen W."/>
            <person name="Faulkner N.W."/>
            <person name="Hyman M.R."/>
        </authorList>
    </citation>
    <scope>NUCLEOTIDE SEQUENCE [LARGE SCALE GENOMIC DNA]</scope>
    <source>
        <strain evidence="2 3">ENV482</strain>
    </source>
</reference>
<evidence type="ECO:0000313" key="2">
    <source>
        <dbReference type="EMBL" id="NTY59736.1"/>
    </source>
</evidence>
<evidence type="ECO:0008006" key="4">
    <source>
        <dbReference type="Google" id="ProtNLM"/>
    </source>
</evidence>
<evidence type="ECO:0000256" key="1">
    <source>
        <dbReference type="SAM" id="MobiDB-lite"/>
    </source>
</evidence>
<dbReference type="InterPro" id="IPR010221">
    <property type="entry name" value="VCBS_dom"/>
</dbReference>
<protein>
    <recommendedName>
        <fullName evidence="4">Tandem-95 repeat protein</fullName>
    </recommendedName>
</protein>
<dbReference type="Proteomes" id="UP000708347">
    <property type="component" value="Unassembled WGS sequence"/>
</dbReference>
<evidence type="ECO:0000313" key="3">
    <source>
        <dbReference type="Proteomes" id="UP000708347"/>
    </source>
</evidence>
<dbReference type="Pfam" id="PF17963">
    <property type="entry name" value="Big_9"/>
    <property type="match status" value="3"/>
</dbReference>
<keyword evidence="3" id="KW-1185">Reference proteome</keyword>
<dbReference type="EMBL" id="VBSB01000005">
    <property type="protein sequence ID" value="NTY59736.1"/>
    <property type="molecule type" value="Genomic_DNA"/>
</dbReference>
<feature type="region of interest" description="Disordered" evidence="1">
    <location>
        <begin position="81"/>
        <end position="141"/>
    </location>
</feature>
<dbReference type="NCBIfam" id="TIGR01965">
    <property type="entry name" value="VCBS_repeat"/>
    <property type="match status" value="3"/>
</dbReference>
<accession>A0ABX2JPX6</accession>
<sequence>MSSSFGIAILREPRHLDHTLVHRVSCRPFRGFPEVPAHPVVIVDRRLGGGATMAGTAYAGRVGGLAIAFGLGAAIATASPGVASAEPSNSSASSVRTASTGHSNKTPDKKPVAIQRLSSTSAPKAVTRGVPRPATPSPDSPVSWTVLAVARRPEAAAAAVNVAPVIQSVALSAPTPATGALTGTVIASDPNGDKITYRASTSGKGKVTITAAGVFTYTPTAVARHNAALSNADALLTADTVNVVVTDPAGLTATTAVTVPITPKNAAPTTKTTVNAPNPNAGVVYGKVTGTDADKDRLLYSVGPTTAKGGAVTINGGGAFTYTPTLEARHIAAAGTDKTDTFTVTVDDGHGGILAVPVTVVISPKNTAPTGKATIGPRDVATGVVTGAVVGADTDGDGITFAGSVTTAKGSVVVNADGTFTYTPTTTARAKAAVFTGPAADKIDTFSVALADGHGGTTKVAVTITISPGNTIAGNGLTTFCGCTLMPADSIFHADISDLPVQAKSATWLDVLGAGRGATLGAGWGHMWMKSTGGMPVNVVGATHPTESVVFNRGYSTSGPSIDSRPYAIPNRPIVEGMPSLPAWDRHLLVFQEGTCISQELYNVANGVEMPANSPLDGVGNALYRVRYGSKWIAEAGVHYDMSSPLYPAAGWANASHLPYLPLILRPDDLARGSIDHMLGIAIAKDKGTGYTWPAGAGDGTGINPDGVPMGSVLRLRSDFDMSGYSATTQVVLRALQDHGAVIFDSTTPGQDGAKLLAMSNGWAGTEHLTAQTELNTVPMSAFEIVDVSGILVDPAKGWQIHT</sequence>
<name>A0ABX2JPX6_9MYCO</name>
<gene>
    <name evidence="2" type="ORF">FEG63_09245</name>
</gene>
<comment type="caution">
    <text evidence="2">The sequence shown here is derived from an EMBL/GenBank/DDBJ whole genome shotgun (WGS) entry which is preliminary data.</text>
</comment>